<evidence type="ECO:0000256" key="3">
    <source>
        <dbReference type="ARBA" id="ARBA00022692"/>
    </source>
</evidence>
<keyword evidence="11" id="KW-1185">Reference proteome</keyword>
<comment type="caution">
    <text evidence="10">The sequence shown here is derived from an EMBL/GenBank/DDBJ whole genome shotgun (WGS) entry which is preliminary data.</text>
</comment>
<keyword evidence="6 8" id="KW-0472">Membrane</keyword>
<dbReference type="PANTHER" id="PTHR14969:SF62">
    <property type="entry name" value="DECAPRENYLPHOSPHORYL-5-PHOSPHORIBOSE PHOSPHATASE RV3807C-RELATED"/>
    <property type="match status" value="1"/>
</dbReference>
<dbReference type="RefSeq" id="WP_111132144.1">
    <property type="nucleotide sequence ID" value="NZ_POUB01000002.1"/>
</dbReference>
<dbReference type="GO" id="GO:0016787">
    <property type="term" value="F:hydrolase activity"/>
    <property type="evidence" value="ECO:0007669"/>
    <property type="project" value="UniProtKB-KW"/>
</dbReference>
<dbReference type="SMART" id="SM00014">
    <property type="entry name" value="acidPPc"/>
    <property type="match status" value="1"/>
</dbReference>
<reference evidence="10 11" key="1">
    <citation type="submission" date="2018-01" db="EMBL/GenBank/DDBJ databases">
        <title>Draft genome sequence of Salinispora sp. 13K206.</title>
        <authorList>
            <person name="Sahin N."/>
            <person name="Saygin H."/>
            <person name="Ay H."/>
        </authorList>
    </citation>
    <scope>NUCLEOTIDE SEQUENCE [LARGE SCALE GENOMIC DNA]</scope>
    <source>
        <strain evidence="10 11">13K206</strain>
    </source>
</reference>
<feature type="transmembrane region" description="Helical" evidence="8">
    <location>
        <begin position="23"/>
        <end position="43"/>
    </location>
</feature>
<dbReference type="PANTHER" id="PTHR14969">
    <property type="entry name" value="SPHINGOSINE-1-PHOSPHATE PHOSPHOHYDROLASE"/>
    <property type="match status" value="1"/>
</dbReference>
<gene>
    <name evidence="10" type="ORF">C1I99_00385</name>
</gene>
<evidence type="ECO:0000313" key="10">
    <source>
        <dbReference type="EMBL" id="PZG02954.1"/>
    </source>
</evidence>
<dbReference type="EMBL" id="POUB01000002">
    <property type="protein sequence ID" value="PZG02954.1"/>
    <property type="molecule type" value="Genomic_DNA"/>
</dbReference>
<evidence type="ECO:0000256" key="2">
    <source>
        <dbReference type="ARBA" id="ARBA00022475"/>
    </source>
</evidence>
<organism evidence="10 11">
    <name type="scientific">Micromonospora deserti</name>
    <dbReference type="NCBI Taxonomy" id="2070366"/>
    <lineage>
        <taxon>Bacteria</taxon>
        <taxon>Bacillati</taxon>
        <taxon>Actinomycetota</taxon>
        <taxon>Actinomycetes</taxon>
        <taxon>Micromonosporales</taxon>
        <taxon>Micromonosporaceae</taxon>
        <taxon>Micromonospora</taxon>
    </lineage>
</organism>
<dbReference type="InterPro" id="IPR000326">
    <property type="entry name" value="PAP2/HPO"/>
</dbReference>
<name>A0A2W2EDX0_9ACTN</name>
<evidence type="ECO:0000256" key="8">
    <source>
        <dbReference type="SAM" id="Phobius"/>
    </source>
</evidence>
<feature type="transmembrane region" description="Helical" evidence="8">
    <location>
        <begin position="126"/>
        <end position="144"/>
    </location>
</feature>
<evidence type="ECO:0000313" key="11">
    <source>
        <dbReference type="Proteomes" id="UP000248749"/>
    </source>
</evidence>
<comment type="subcellular location">
    <subcellularLocation>
        <location evidence="1">Cell membrane</location>
        <topology evidence="1">Multi-pass membrane protein</topology>
    </subcellularLocation>
</comment>
<dbReference type="Gene3D" id="1.20.144.10">
    <property type="entry name" value="Phosphatidic acid phosphatase type 2/haloperoxidase"/>
    <property type="match status" value="1"/>
</dbReference>
<evidence type="ECO:0000256" key="1">
    <source>
        <dbReference type="ARBA" id="ARBA00004651"/>
    </source>
</evidence>
<sequence length="222" mass="23815">MDEWLFEQVNQFAIATPWLHPVIVGYATYGVVLFAALLLAGWWSARRARQPRKMAAALLAGVSILAAVAVNQPIVAMVHEARPYTTHTGILVLAHRSGDLSFPSDHATMAGAAAAGLWLVSRRLGLVTTIAALAMSFARVYIAAHYPQDVAAGLLLGAAVAMTVYLPARTLTTRLVIAVGRTPLRPLAQHRRHTTPWRAHGCEQGPPGDAIVARSRNQPNGP</sequence>
<dbReference type="SUPFAM" id="SSF48317">
    <property type="entry name" value="Acid phosphatase/Vanadium-dependent haloperoxidase"/>
    <property type="match status" value="1"/>
</dbReference>
<evidence type="ECO:0000256" key="4">
    <source>
        <dbReference type="ARBA" id="ARBA00022801"/>
    </source>
</evidence>
<keyword evidence="5 8" id="KW-1133">Transmembrane helix</keyword>
<feature type="region of interest" description="Disordered" evidence="7">
    <location>
        <begin position="193"/>
        <end position="222"/>
    </location>
</feature>
<evidence type="ECO:0000259" key="9">
    <source>
        <dbReference type="SMART" id="SM00014"/>
    </source>
</evidence>
<dbReference type="GO" id="GO:0005886">
    <property type="term" value="C:plasma membrane"/>
    <property type="evidence" value="ECO:0007669"/>
    <property type="project" value="UniProtKB-SubCell"/>
</dbReference>
<evidence type="ECO:0000256" key="6">
    <source>
        <dbReference type="ARBA" id="ARBA00023136"/>
    </source>
</evidence>
<accession>A0A2W2EDX0</accession>
<protein>
    <submittedName>
        <fullName evidence="10">UDP-diphosphatase</fullName>
    </submittedName>
</protein>
<feature type="domain" description="Phosphatidic acid phosphatase type 2/haloperoxidase" evidence="9">
    <location>
        <begin position="55"/>
        <end position="165"/>
    </location>
</feature>
<dbReference type="InterPro" id="IPR036938">
    <property type="entry name" value="PAP2/HPO_sf"/>
</dbReference>
<keyword evidence="3 8" id="KW-0812">Transmembrane</keyword>
<feature type="transmembrane region" description="Helical" evidence="8">
    <location>
        <begin position="55"/>
        <end position="75"/>
    </location>
</feature>
<dbReference type="Proteomes" id="UP000248749">
    <property type="component" value="Unassembled WGS sequence"/>
</dbReference>
<dbReference type="AlphaFoldDB" id="A0A2W2EDX0"/>
<feature type="transmembrane region" description="Helical" evidence="8">
    <location>
        <begin position="150"/>
        <end position="168"/>
    </location>
</feature>
<keyword evidence="4" id="KW-0378">Hydrolase</keyword>
<proteinExistence type="predicted"/>
<dbReference type="OrthoDB" id="5243958at2"/>
<evidence type="ECO:0000256" key="7">
    <source>
        <dbReference type="SAM" id="MobiDB-lite"/>
    </source>
</evidence>
<keyword evidence="2" id="KW-1003">Cell membrane</keyword>
<dbReference type="Pfam" id="PF01569">
    <property type="entry name" value="PAP2"/>
    <property type="match status" value="1"/>
</dbReference>
<evidence type="ECO:0000256" key="5">
    <source>
        <dbReference type="ARBA" id="ARBA00022989"/>
    </source>
</evidence>